<dbReference type="Gene3D" id="2.120.10.80">
    <property type="entry name" value="Kelch-type beta propeller"/>
    <property type="match status" value="1"/>
</dbReference>
<dbReference type="PANTHER" id="PTHR46344">
    <property type="entry name" value="OS02G0202900 PROTEIN"/>
    <property type="match status" value="1"/>
</dbReference>
<comment type="caution">
    <text evidence="3">The sequence shown here is derived from an EMBL/GenBank/DDBJ whole genome shotgun (WGS) entry which is preliminary data.</text>
</comment>
<protein>
    <recommendedName>
        <fullName evidence="5">F-box domain-containing protein</fullName>
    </recommendedName>
</protein>
<dbReference type="Proteomes" id="UP000626092">
    <property type="component" value="Unassembled WGS sequence"/>
</dbReference>
<evidence type="ECO:0000256" key="1">
    <source>
        <dbReference type="ARBA" id="ARBA00022441"/>
    </source>
</evidence>
<reference evidence="3" key="1">
    <citation type="submission" date="2019-11" db="EMBL/GenBank/DDBJ databases">
        <authorList>
            <person name="Liu Y."/>
            <person name="Hou J."/>
            <person name="Li T.-Q."/>
            <person name="Guan C.-H."/>
            <person name="Wu X."/>
            <person name="Wu H.-Z."/>
            <person name="Ling F."/>
            <person name="Zhang R."/>
            <person name="Shi X.-G."/>
            <person name="Ren J.-P."/>
            <person name="Chen E.-F."/>
            <person name="Sun J.-M."/>
        </authorList>
    </citation>
    <scope>NUCLEOTIDE SEQUENCE</scope>
    <source>
        <strain evidence="3">Adult_tree_wgs_1</strain>
        <tissue evidence="3">Leaves</tissue>
    </source>
</reference>
<dbReference type="SUPFAM" id="SSF117281">
    <property type="entry name" value="Kelch motif"/>
    <property type="match status" value="1"/>
</dbReference>
<sequence length="352" mass="39443">MIPPSSKPYLGFVTTRPPHRVLESQPNLNTLLAGLNMVWGVRCHAATPAAAAWSGGFGGYGDDNGEVTRRLIPGSSMLTLLSSLLQAQLFQSRRGRTSGFYEVPSGETRKRQRTSSSFYEANQRLFPSLPDEISIQILARVPRSWYLSTKLFSQSWKSAIFSTELYEVRKELCTTEEWLCILTKVEDDKLMWNALDPLSGKWQRLPPMPKRSLSGIRIVDVIKGWLGRKDVLDRMPFYYCAASVINGCIYVLGGFSKATAMSCVWCYHPILNRWIEVSPMSIGRAYCKTGVLNNKLYVVGGVTRCRGGLTPLHTAEVFDPCTGLWSQIPSILFSQLLPTAFWLICLSRLQLG</sequence>
<dbReference type="InterPro" id="IPR006652">
    <property type="entry name" value="Kelch_1"/>
</dbReference>
<keyword evidence="2" id="KW-0677">Repeat</keyword>
<dbReference type="PANTHER" id="PTHR46344:SF27">
    <property type="entry name" value="KELCH REPEAT SUPERFAMILY PROTEIN"/>
    <property type="match status" value="1"/>
</dbReference>
<dbReference type="SMART" id="SM00612">
    <property type="entry name" value="Kelch"/>
    <property type="match status" value="2"/>
</dbReference>
<dbReference type="CDD" id="cd22152">
    <property type="entry name" value="F-box_AtAFR-like"/>
    <property type="match status" value="1"/>
</dbReference>
<gene>
    <name evidence="3" type="ORF">RHSIM_RhsimUnG0210800</name>
</gene>
<dbReference type="InterPro" id="IPR015915">
    <property type="entry name" value="Kelch-typ_b-propeller"/>
</dbReference>
<evidence type="ECO:0000256" key="2">
    <source>
        <dbReference type="ARBA" id="ARBA00022737"/>
    </source>
</evidence>
<proteinExistence type="predicted"/>
<evidence type="ECO:0000313" key="4">
    <source>
        <dbReference type="Proteomes" id="UP000626092"/>
    </source>
</evidence>
<keyword evidence="1" id="KW-0880">Kelch repeat</keyword>
<dbReference type="EMBL" id="WJXA01000458">
    <property type="protein sequence ID" value="KAF7112618.1"/>
    <property type="molecule type" value="Genomic_DNA"/>
</dbReference>
<organism evidence="3 4">
    <name type="scientific">Rhododendron simsii</name>
    <name type="common">Sims's rhododendron</name>
    <dbReference type="NCBI Taxonomy" id="118357"/>
    <lineage>
        <taxon>Eukaryota</taxon>
        <taxon>Viridiplantae</taxon>
        <taxon>Streptophyta</taxon>
        <taxon>Embryophyta</taxon>
        <taxon>Tracheophyta</taxon>
        <taxon>Spermatophyta</taxon>
        <taxon>Magnoliopsida</taxon>
        <taxon>eudicotyledons</taxon>
        <taxon>Gunneridae</taxon>
        <taxon>Pentapetalae</taxon>
        <taxon>asterids</taxon>
        <taxon>Ericales</taxon>
        <taxon>Ericaceae</taxon>
        <taxon>Ericoideae</taxon>
        <taxon>Rhodoreae</taxon>
        <taxon>Rhododendron</taxon>
    </lineage>
</organism>
<name>A0A834FUN3_RHOSS</name>
<keyword evidence="4" id="KW-1185">Reference proteome</keyword>
<evidence type="ECO:0000313" key="3">
    <source>
        <dbReference type="EMBL" id="KAF7112618.1"/>
    </source>
</evidence>
<dbReference type="Pfam" id="PF01344">
    <property type="entry name" value="Kelch_1"/>
    <property type="match status" value="2"/>
</dbReference>
<accession>A0A834FUN3</accession>
<dbReference type="AlphaFoldDB" id="A0A834FUN3"/>
<evidence type="ECO:0008006" key="5">
    <source>
        <dbReference type="Google" id="ProtNLM"/>
    </source>
</evidence>
<dbReference type="OrthoDB" id="45365at2759"/>